<comment type="caution">
    <text evidence="2">The sequence shown here is derived from an EMBL/GenBank/DDBJ whole genome shotgun (WGS) entry which is preliminary data.</text>
</comment>
<sequence length="297" mass="33250">MKRLSLAICFIALFNLCNSCFATSAVFAGGPIYKERDTSLNELKKSGFDTLIVWTIHVHEDGSLNFNEEFPLVENGKYIGDNDYPHFRKDVASLKHDHSHINRIEFGLSAAGSPSYTNIKALLTCPKKQRCDIKNNILYRNFMALKKAFPDVDAINNDDETEFDLDSSVKFHNMLADIGFKSTIVPYSDQSFWQQLVKKVNAHHPNALDRVYLQGYAGGTGNSPCDWDFGLPVSPGLSSNTSSVRGVYSAISRWKLTCPKITSGGFMWLYDNFENSSLPKSYADSITQALDVITENK</sequence>
<feature type="chain" id="PRO_5018188588" description="GH18 domain-containing protein" evidence="1">
    <location>
        <begin position="25"/>
        <end position="297"/>
    </location>
</feature>
<evidence type="ECO:0000256" key="1">
    <source>
        <dbReference type="SAM" id="SignalP"/>
    </source>
</evidence>
<feature type="signal peptide" evidence="1">
    <location>
        <begin position="1"/>
        <end position="24"/>
    </location>
</feature>
<dbReference type="AlphaFoldDB" id="A0A3L8Q370"/>
<organism evidence="2 3">
    <name type="scientific">Parashewanella curva</name>
    <dbReference type="NCBI Taxonomy" id="2338552"/>
    <lineage>
        <taxon>Bacteria</taxon>
        <taxon>Pseudomonadati</taxon>
        <taxon>Pseudomonadota</taxon>
        <taxon>Gammaproteobacteria</taxon>
        <taxon>Alteromonadales</taxon>
        <taxon>Shewanellaceae</taxon>
        <taxon>Parashewanella</taxon>
    </lineage>
</organism>
<evidence type="ECO:0008006" key="4">
    <source>
        <dbReference type="Google" id="ProtNLM"/>
    </source>
</evidence>
<name>A0A3L8Q370_9GAMM</name>
<dbReference type="OrthoDB" id="1089471at2"/>
<evidence type="ECO:0000313" key="2">
    <source>
        <dbReference type="EMBL" id="RLV61588.1"/>
    </source>
</evidence>
<reference evidence="2 3" key="1">
    <citation type="submission" date="2018-09" db="EMBL/GenBank/DDBJ databases">
        <title>Phylogeny of the Shewanellaceae, and recommendation for two new genera, Pseudoshewanella and Parashewanella.</title>
        <authorList>
            <person name="Wang G."/>
        </authorList>
    </citation>
    <scope>NUCLEOTIDE SEQUENCE [LARGE SCALE GENOMIC DNA]</scope>
    <source>
        <strain evidence="2 3">C51</strain>
    </source>
</reference>
<keyword evidence="1" id="KW-0732">Signal</keyword>
<dbReference type="RefSeq" id="WP_121836987.1">
    <property type="nucleotide sequence ID" value="NZ_ML014753.1"/>
</dbReference>
<keyword evidence="3" id="KW-1185">Reference proteome</keyword>
<proteinExistence type="predicted"/>
<accession>A0A3L8Q370</accession>
<dbReference type="EMBL" id="QZEI01000001">
    <property type="protein sequence ID" value="RLV61588.1"/>
    <property type="molecule type" value="Genomic_DNA"/>
</dbReference>
<protein>
    <recommendedName>
        <fullName evidence="4">GH18 domain-containing protein</fullName>
    </recommendedName>
</protein>
<evidence type="ECO:0000313" key="3">
    <source>
        <dbReference type="Proteomes" id="UP000281474"/>
    </source>
</evidence>
<gene>
    <name evidence="2" type="ORF">D5018_00265</name>
</gene>
<dbReference type="Proteomes" id="UP000281474">
    <property type="component" value="Unassembled WGS sequence"/>
</dbReference>